<feature type="transmembrane region" description="Helical" evidence="1">
    <location>
        <begin position="107"/>
        <end position="130"/>
    </location>
</feature>
<feature type="transmembrane region" description="Helical" evidence="1">
    <location>
        <begin position="212"/>
        <end position="234"/>
    </location>
</feature>
<organism evidence="2 3">
    <name type="scientific">Novipirellula galeiformis</name>
    <dbReference type="NCBI Taxonomy" id="2528004"/>
    <lineage>
        <taxon>Bacteria</taxon>
        <taxon>Pseudomonadati</taxon>
        <taxon>Planctomycetota</taxon>
        <taxon>Planctomycetia</taxon>
        <taxon>Pirellulales</taxon>
        <taxon>Pirellulaceae</taxon>
        <taxon>Novipirellula</taxon>
    </lineage>
</organism>
<accession>A0A5C6CIH5</accession>
<evidence type="ECO:0000313" key="3">
    <source>
        <dbReference type="Proteomes" id="UP000316304"/>
    </source>
</evidence>
<dbReference type="RefSeq" id="WP_146594574.1">
    <property type="nucleotide sequence ID" value="NZ_SJPT01000003.1"/>
</dbReference>
<dbReference type="OrthoDB" id="9759690at2"/>
<dbReference type="GO" id="GO:0031293">
    <property type="term" value="P:membrane protein intracellular domain proteolysis"/>
    <property type="evidence" value="ECO:0007669"/>
    <property type="project" value="TreeGrafter"/>
</dbReference>
<dbReference type="Proteomes" id="UP000316304">
    <property type="component" value="Unassembled WGS sequence"/>
</dbReference>
<dbReference type="AlphaFoldDB" id="A0A5C6CIH5"/>
<dbReference type="GO" id="GO:0016020">
    <property type="term" value="C:membrane"/>
    <property type="evidence" value="ECO:0007669"/>
    <property type="project" value="InterPro"/>
</dbReference>
<feature type="transmembrane region" description="Helical" evidence="1">
    <location>
        <begin position="344"/>
        <end position="363"/>
    </location>
</feature>
<proteinExistence type="predicted"/>
<feature type="transmembrane region" description="Helical" evidence="1">
    <location>
        <begin position="240"/>
        <end position="260"/>
    </location>
</feature>
<dbReference type="EMBL" id="SJPT01000003">
    <property type="protein sequence ID" value="TWU24400.1"/>
    <property type="molecule type" value="Genomic_DNA"/>
</dbReference>
<keyword evidence="1" id="KW-1133">Transmembrane helix</keyword>
<feature type="transmembrane region" description="Helical" evidence="1">
    <location>
        <begin position="312"/>
        <end position="338"/>
    </location>
</feature>
<keyword evidence="1" id="KW-0472">Membrane</keyword>
<protein>
    <submittedName>
        <fullName evidence="2">Multidrug efflux system subunit MdtA</fullName>
    </submittedName>
</protein>
<sequence>MSNIAVIEPSRLRLRSDLDSTRIEEGQRASRIVIDEVSGRFSRISERGWQQLCGRNADTLLWHQAYNAGWTRVRADVVTPYFSLLAIRIPLGSIDAVAKSMARFSGILFAPAAIVMWSLVIASALILALSRSTQWMHAAENLPLFLQSTNSLGIAVAFLVTKTIHELAHAVMCRRMGASSNSIGVFLFCGLPCPYCDVTDVWRLPSALGRAAVMLAGIYVELIIAAMATFVWCAANDPAIRMYAMNLMLVCGISTVLFNANPLMRYDGYYVLSDWLRSTNLRREARDCFQSVVVSRIAGRGYGRPRRYDRRAIGLSVYHVASLLYRTLVLVAIATLLMGVAAAMHLRFIAVVLVAMAAMAMILQQFKSSFNMLRGEGGWMNVHYSRRLAIAMSIVGLLAAILFVPVPRYRQVQGVVDSADAVSVFLPPDSQLDSVATEIGSQVQASQWIATLDSNMESIHLAQLQGELRLARLRSDLARRRSLNRPEVASQWTTLQAAEKSVEMLLDAAGKRLDEAVVRSPISGTVVPPSPQSSQENSGKSIWLAGQVGTVINSRDPWCRISPDGARHAIFRIDARDHELVTAGTHVRIHLDDGSSQVVSSNIESVSAIHADLQSITREANYQILCPLPAVAIDEMMDSIGIPCSGVIRLPSRAIGADFAKWIGEFVSGRI</sequence>
<dbReference type="InterPro" id="IPR001193">
    <property type="entry name" value="MBTPS2"/>
</dbReference>
<reference evidence="2 3" key="1">
    <citation type="submission" date="2019-02" db="EMBL/GenBank/DDBJ databases">
        <title>Deep-cultivation of Planctomycetes and their phenomic and genomic characterization uncovers novel biology.</title>
        <authorList>
            <person name="Wiegand S."/>
            <person name="Jogler M."/>
            <person name="Boedeker C."/>
            <person name="Pinto D."/>
            <person name="Vollmers J."/>
            <person name="Rivas-Marin E."/>
            <person name="Kohn T."/>
            <person name="Peeters S.H."/>
            <person name="Heuer A."/>
            <person name="Rast P."/>
            <person name="Oberbeckmann S."/>
            <person name="Bunk B."/>
            <person name="Jeske O."/>
            <person name="Meyerdierks A."/>
            <person name="Storesund J.E."/>
            <person name="Kallscheuer N."/>
            <person name="Luecker S."/>
            <person name="Lage O.M."/>
            <person name="Pohl T."/>
            <person name="Merkel B.J."/>
            <person name="Hornburger P."/>
            <person name="Mueller R.-W."/>
            <person name="Bruemmer F."/>
            <person name="Labrenz M."/>
            <person name="Spormann A.M."/>
            <person name="Op Den Camp H."/>
            <person name="Overmann J."/>
            <person name="Amann R."/>
            <person name="Jetten M.S.M."/>
            <person name="Mascher T."/>
            <person name="Medema M.H."/>
            <person name="Devos D.P."/>
            <person name="Kaster A.-K."/>
            <person name="Ovreas L."/>
            <person name="Rohde M."/>
            <person name="Galperin M.Y."/>
            <person name="Jogler C."/>
        </authorList>
    </citation>
    <scope>NUCLEOTIDE SEQUENCE [LARGE SCALE GENOMIC DNA]</scope>
    <source>
        <strain evidence="2 3">Pla52o</strain>
    </source>
</reference>
<dbReference type="SUPFAM" id="SSF111369">
    <property type="entry name" value="HlyD-like secretion proteins"/>
    <property type="match status" value="1"/>
</dbReference>
<evidence type="ECO:0000313" key="2">
    <source>
        <dbReference type="EMBL" id="TWU24400.1"/>
    </source>
</evidence>
<dbReference type="PANTHER" id="PTHR13325:SF3">
    <property type="entry name" value="MEMBRANE-BOUND TRANSCRIPTION FACTOR SITE-2 PROTEASE"/>
    <property type="match status" value="1"/>
</dbReference>
<keyword evidence="1" id="KW-0812">Transmembrane</keyword>
<feature type="transmembrane region" description="Helical" evidence="1">
    <location>
        <begin position="384"/>
        <end position="404"/>
    </location>
</feature>
<name>A0A5C6CIH5_9BACT</name>
<dbReference type="GO" id="GO:0005737">
    <property type="term" value="C:cytoplasm"/>
    <property type="evidence" value="ECO:0007669"/>
    <property type="project" value="TreeGrafter"/>
</dbReference>
<dbReference type="PANTHER" id="PTHR13325">
    <property type="entry name" value="PROTEASE M50 MEMBRANE-BOUND TRANSCRIPTION FACTOR SITE 2 PROTEASE"/>
    <property type="match status" value="1"/>
</dbReference>
<dbReference type="GO" id="GO:0004222">
    <property type="term" value="F:metalloendopeptidase activity"/>
    <property type="evidence" value="ECO:0007669"/>
    <property type="project" value="InterPro"/>
</dbReference>
<keyword evidence="3" id="KW-1185">Reference proteome</keyword>
<gene>
    <name evidence="2" type="ORF">Pla52o_23270</name>
</gene>
<evidence type="ECO:0000256" key="1">
    <source>
        <dbReference type="SAM" id="Phobius"/>
    </source>
</evidence>
<comment type="caution">
    <text evidence="2">The sequence shown here is derived from an EMBL/GenBank/DDBJ whole genome shotgun (WGS) entry which is preliminary data.</text>
</comment>